<proteinExistence type="inferred from homology"/>
<sequence>MQASEYRLSTVWRLEAPLEAVWNAIHDSARWPEWWKNVEQVAELEAGSSDGIGALQRYTWKGRLPYRVVFDVRVTRIEPLVALEGIASGDLEGIGCWRFSSERGSIAVVRYEWRVQTRRGWMNLFAPLAKPLFRWNHDFVMREGGTSLARLLDARLVSIEHRS</sequence>
<keyword evidence="4" id="KW-1185">Reference proteome</keyword>
<dbReference type="InterPro" id="IPR005031">
    <property type="entry name" value="COQ10_START"/>
</dbReference>
<comment type="similarity">
    <text evidence="1">Belongs to the ribosome association toxin RatA family.</text>
</comment>
<dbReference type="RefSeq" id="WP_219801305.1">
    <property type="nucleotide sequence ID" value="NZ_CP080096.1"/>
</dbReference>
<dbReference type="Proteomes" id="UP000826462">
    <property type="component" value="Chromosome 2"/>
</dbReference>
<evidence type="ECO:0000313" key="4">
    <source>
        <dbReference type="Proteomes" id="UP000826462"/>
    </source>
</evidence>
<evidence type="ECO:0000256" key="1">
    <source>
        <dbReference type="ARBA" id="ARBA00008918"/>
    </source>
</evidence>
<dbReference type="CDD" id="cd07824">
    <property type="entry name" value="SRPBCC_6"/>
    <property type="match status" value="1"/>
</dbReference>
<gene>
    <name evidence="3" type="ORF">KZJ38_33465</name>
</gene>
<feature type="domain" description="Coenzyme Q-binding protein COQ10 START" evidence="2">
    <location>
        <begin position="15"/>
        <end position="130"/>
    </location>
</feature>
<protein>
    <submittedName>
        <fullName evidence="3">SRPBCC family protein</fullName>
    </submittedName>
</protein>
<dbReference type="EMBL" id="CP080096">
    <property type="protein sequence ID" value="QYD71876.1"/>
    <property type="molecule type" value="Genomic_DNA"/>
</dbReference>
<accession>A0ABX8USV1</accession>
<dbReference type="Gene3D" id="3.30.530.20">
    <property type="match status" value="1"/>
</dbReference>
<evidence type="ECO:0000313" key="3">
    <source>
        <dbReference type="EMBL" id="QYD71876.1"/>
    </source>
</evidence>
<dbReference type="InterPro" id="IPR023393">
    <property type="entry name" value="START-like_dom_sf"/>
</dbReference>
<reference evidence="3 4" key="1">
    <citation type="submission" date="2021-07" db="EMBL/GenBank/DDBJ databases">
        <title>Paraburkholderia edwinii protects Aspergillus sp. from phenazines by acting as a toxin sponge.</title>
        <authorList>
            <person name="Dahlstrom K.M."/>
            <person name="Newman D.K."/>
        </authorList>
    </citation>
    <scope>NUCLEOTIDE SEQUENCE [LARGE SCALE GENOMIC DNA]</scope>
    <source>
        <strain evidence="3 4">Pe01</strain>
    </source>
</reference>
<evidence type="ECO:0000259" key="2">
    <source>
        <dbReference type="Pfam" id="PF03364"/>
    </source>
</evidence>
<name>A0ABX8USV1_9BURK</name>
<dbReference type="SUPFAM" id="SSF55961">
    <property type="entry name" value="Bet v1-like"/>
    <property type="match status" value="1"/>
</dbReference>
<organism evidence="3 4">
    <name type="scientific">Paraburkholderia edwinii</name>
    <dbReference type="NCBI Taxonomy" id="2861782"/>
    <lineage>
        <taxon>Bacteria</taxon>
        <taxon>Pseudomonadati</taxon>
        <taxon>Pseudomonadota</taxon>
        <taxon>Betaproteobacteria</taxon>
        <taxon>Burkholderiales</taxon>
        <taxon>Burkholderiaceae</taxon>
        <taxon>Paraburkholderia</taxon>
    </lineage>
</organism>
<dbReference type="Pfam" id="PF03364">
    <property type="entry name" value="Polyketide_cyc"/>
    <property type="match status" value="1"/>
</dbReference>